<reference evidence="8 9" key="1">
    <citation type="submission" date="2016-10" db="EMBL/GenBank/DDBJ databases">
        <authorList>
            <person name="de Groot N.N."/>
        </authorList>
    </citation>
    <scope>NUCLEOTIDE SEQUENCE [LARGE SCALE GENOMIC DNA]</scope>
    <source>
        <strain evidence="8 9">DSM 15695</strain>
    </source>
</reference>
<evidence type="ECO:0000256" key="6">
    <source>
        <dbReference type="ARBA" id="ARBA00035136"/>
    </source>
</evidence>
<comment type="similarity">
    <text evidence="1 7">Belongs to the bacterial ribosomal protein bS20 family.</text>
</comment>
<accession>A0A1H8YWR1</accession>
<dbReference type="GO" id="GO:0006412">
    <property type="term" value="P:translation"/>
    <property type="evidence" value="ECO:0007669"/>
    <property type="project" value="UniProtKB-UniRule"/>
</dbReference>
<dbReference type="SUPFAM" id="SSF46992">
    <property type="entry name" value="Ribosomal protein S20"/>
    <property type="match status" value="1"/>
</dbReference>
<gene>
    <name evidence="7" type="primary">rpsT</name>
    <name evidence="8" type="ORF">SAMN04488558_10159</name>
</gene>
<dbReference type="STRING" id="89093.SAMN04488558_10159"/>
<keyword evidence="5 7" id="KW-0687">Ribonucleoprotein</keyword>
<evidence type="ECO:0000256" key="7">
    <source>
        <dbReference type="HAMAP-Rule" id="MF_00500"/>
    </source>
</evidence>
<evidence type="ECO:0000256" key="1">
    <source>
        <dbReference type="ARBA" id="ARBA00007634"/>
    </source>
</evidence>
<dbReference type="EMBL" id="FOEN01000001">
    <property type="protein sequence ID" value="SEP56665.1"/>
    <property type="molecule type" value="Genomic_DNA"/>
</dbReference>
<dbReference type="PANTHER" id="PTHR33398">
    <property type="entry name" value="30S RIBOSOMAL PROTEIN S20"/>
    <property type="match status" value="1"/>
</dbReference>
<dbReference type="NCBIfam" id="TIGR00029">
    <property type="entry name" value="S20"/>
    <property type="match status" value="1"/>
</dbReference>
<sequence>MANTVQTIKRVRQTAVKSDRNTAQISRMRRAIKNFKLAVESGEGNQADLFKAAVKQIENSANKGLIHANKAARDISKLAKLNK</sequence>
<dbReference type="RefSeq" id="WP_234971648.1">
    <property type="nucleotide sequence ID" value="NZ_CALUDV010000012.1"/>
</dbReference>
<keyword evidence="9" id="KW-1185">Reference proteome</keyword>
<evidence type="ECO:0000256" key="5">
    <source>
        <dbReference type="ARBA" id="ARBA00023274"/>
    </source>
</evidence>
<dbReference type="InterPro" id="IPR002583">
    <property type="entry name" value="Ribosomal_bS20"/>
</dbReference>
<evidence type="ECO:0000256" key="4">
    <source>
        <dbReference type="ARBA" id="ARBA00022980"/>
    </source>
</evidence>
<dbReference type="GO" id="GO:0005829">
    <property type="term" value="C:cytosol"/>
    <property type="evidence" value="ECO:0007669"/>
    <property type="project" value="TreeGrafter"/>
</dbReference>
<organism evidence="8 9">
    <name type="scientific">Ignavigranum ruoffiae</name>
    <dbReference type="NCBI Taxonomy" id="89093"/>
    <lineage>
        <taxon>Bacteria</taxon>
        <taxon>Bacillati</taxon>
        <taxon>Bacillota</taxon>
        <taxon>Bacilli</taxon>
        <taxon>Lactobacillales</taxon>
        <taxon>Aerococcaceae</taxon>
        <taxon>Ignavigranum</taxon>
    </lineage>
</organism>
<dbReference type="GO" id="GO:0015935">
    <property type="term" value="C:small ribosomal subunit"/>
    <property type="evidence" value="ECO:0007669"/>
    <property type="project" value="TreeGrafter"/>
</dbReference>
<dbReference type="Proteomes" id="UP000198833">
    <property type="component" value="Unassembled WGS sequence"/>
</dbReference>
<proteinExistence type="inferred from homology"/>
<keyword evidence="3 7" id="KW-0694">RNA-binding</keyword>
<dbReference type="Gene3D" id="1.20.58.110">
    <property type="entry name" value="Ribosomal protein S20"/>
    <property type="match status" value="1"/>
</dbReference>
<dbReference type="GO" id="GO:0003735">
    <property type="term" value="F:structural constituent of ribosome"/>
    <property type="evidence" value="ECO:0007669"/>
    <property type="project" value="InterPro"/>
</dbReference>
<dbReference type="Pfam" id="PF01649">
    <property type="entry name" value="Ribosomal_S20p"/>
    <property type="match status" value="1"/>
</dbReference>
<evidence type="ECO:0000313" key="9">
    <source>
        <dbReference type="Proteomes" id="UP000198833"/>
    </source>
</evidence>
<dbReference type="GO" id="GO:0070181">
    <property type="term" value="F:small ribosomal subunit rRNA binding"/>
    <property type="evidence" value="ECO:0007669"/>
    <property type="project" value="TreeGrafter"/>
</dbReference>
<evidence type="ECO:0000256" key="2">
    <source>
        <dbReference type="ARBA" id="ARBA00022730"/>
    </source>
</evidence>
<protein>
    <recommendedName>
        <fullName evidence="6 7">Small ribosomal subunit protein bS20</fullName>
    </recommendedName>
</protein>
<dbReference type="PANTHER" id="PTHR33398:SF1">
    <property type="entry name" value="SMALL RIBOSOMAL SUBUNIT PROTEIN BS20C"/>
    <property type="match status" value="1"/>
</dbReference>
<comment type="function">
    <text evidence="7">Binds directly to 16S ribosomal RNA.</text>
</comment>
<keyword evidence="4 7" id="KW-0689">Ribosomal protein</keyword>
<name>A0A1H8YWR1_9LACT</name>
<dbReference type="HAMAP" id="MF_00500">
    <property type="entry name" value="Ribosomal_bS20"/>
    <property type="match status" value="1"/>
</dbReference>
<dbReference type="AlphaFoldDB" id="A0A1H8YWR1"/>
<evidence type="ECO:0000256" key="3">
    <source>
        <dbReference type="ARBA" id="ARBA00022884"/>
    </source>
</evidence>
<evidence type="ECO:0000313" key="8">
    <source>
        <dbReference type="EMBL" id="SEP56665.1"/>
    </source>
</evidence>
<dbReference type="InterPro" id="IPR036510">
    <property type="entry name" value="Ribosomal_bS20_sf"/>
</dbReference>
<keyword evidence="2 7" id="KW-0699">rRNA-binding</keyword>